<name>A0A562NT93_9RHOB</name>
<proteinExistence type="predicted"/>
<sequence length="148" mass="15329">MKPLAAILFASAFLAACKNDPVDLGLFCGTDAADTVARSSAIAYGPDVPPPQVQRVRPIEESDLVGVMMGDPAPIGLISTDATGALHHVVCADALCAVQDAEKALAACSDQAQCRIVGAVKTATFYPLYLDDDAGGHICAARWANDRS</sequence>
<keyword evidence="2" id="KW-1185">Reference proteome</keyword>
<evidence type="ECO:0008006" key="3">
    <source>
        <dbReference type="Google" id="ProtNLM"/>
    </source>
</evidence>
<comment type="caution">
    <text evidence="1">The sequence shown here is derived from an EMBL/GenBank/DDBJ whole genome shotgun (WGS) entry which is preliminary data.</text>
</comment>
<dbReference type="EMBL" id="VLKU01000004">
    <property type="protein sequence ID" value="TWI35270.1"/>
    <property type="molecule type" value="Genomic_DNA"/>
</dbReference>
<evidence type="ECO:0000313" key="1">
    <source>
        <dbReference type="EMBL" id="TWI35270.1"/>
    </source>
</evidence>
<dbReference type="RefSeq" id="WP_145397594.1">
    <property type="nucleotide sequence ID" value="NZ_VLKU01000004.1"/>
</dbReference>
<gene>
    <name evidence="1" type="ORF">IQ24_01781</name>
</gene>
<dbReference type="AlphaFoldDB" id="A0A562NT93"/>
<evidence type="ECO:0000313" key="2">
    <source>
        <dbReference type="Proteomes" id="UP000316225"/>
    </source>
</evidence>
<dbReference type="OrthoDB" id="7780267at2"/>
<accession>A0A562NT93</accession>
<organism evidence="1 2">
    <name type="scientific">Paracoccus sulfuroxidans</name>
    <dbReference type="NCBI Taxonomy" id="384678"/>
    <lineage>
        <taxon>Bacteria</taxon>
        <taxon>Pseudomonadati</taxon>
        <taxon>Pseudomonadota</taxon>
        <taxon>Alphaproteobacteria</taxon>
        <taxon>Rhodobacterales</taxon>
        <taxon>Paracoccaceae</taxon>
        <taxon>Paracoccus</taxon>
    </lineage>
</organism>
<dbReference type="PROSITE" id="PS51257">
    <property type="entry name" value="PROKAR_LIPOPROTEIN"/>
    <property type="match status" value="1"/>
</dbReference>
<dbReference type="Proteomes" id="UP000316225">
    <property type="component" value="Unassembled WGS sequence"/>
</dbReference>
<reference evidence="1 2" key="1">
    <citation type="journal article" date="2015" name="Stand. Genomic Sci.">
        <title>Genomic Encyclopedia of Bacterial and Archaeal Type Strains, Phase III: the genomes of soil and plant-associated and newly described type strains.</title>
        <authorList>
            <person name="Whitman W.B."/>
            <person name="Woyke T."/>
            <person name="Klenk H.P."/>
            <person name="Zhou Y."/>
            <person name="Lilburn T.G."/>
            <person name="Beck B.J."/>
            <person name="De Vos P."/>
            <person name="Vandamme P."/>
            <person name="Eisen J.A."/>
            <person name="Garrity G."/>
            <person name="Hugenholtz P."/>
            <person name="Kyrpides N.C."/>
        </authorList>
    </citation>
    <scope>NUCLEOTIDE SEQUENCE [LARGE SCALE GENOMIC DNA]</scope>
    <source>
        <strain evidence="1 2">CGMCC 1.5364</strain>
    </source>
</reference>
<protein>
    <recommendedName>
        <fullName evidence="3">Lipoprotein</fullName>
    </recommendedName>
</protein>